<sequence length="129" mass="13590">MAESGGGRDRSTRSLSISVGLTNSRANPPSALTSGKSFSRPRGSSSCRLNGTTAGNYRTSSGCNSATLAVFSSLGVSHLGHCLFVSHYSRLLASHHLDRQHSGRTFLDDTRGETGGCLPPCATPREEHI</sequence>
<dbReference type="AlphaFoldDB" id="A0A166ZHN3"/>
<comment type="caution">
    <text evidence="2">The sequence shown here is derived from an EMBL/GenBank/DDBJ whole genome shotgun (WGS) entry which is preliminary data.</text>
</comment>
<organism evidence="2 3">
    <name type="scientific">Colletotrichum incanum</name>
    <name type="common">Soybean anthracnose fungus</name>
    <dbReference type="NCBI Taxonomy" id="1573173"/>
    <lineage>
        <taxon>Eukaryota</taxon>
        <taxon>Fungi</taxon>
        <taxon>Dikarya</taxon>
        <taxon>Ascomycota</taxon>
        <taxon>Pezizomycotina</taxon>
        <taxon>Sordariomycetes</taxon>
        <taxon>Hypocreomycetidae</taxon>
        <taxon>Glomerellales</taxon>
        <taxon>Glomerellaceae</taxon>
        <taxon>Colletotrichum</taxon>
        <taxon>Colletotrichum spaethianum species complex</taxon>
    </lineage>
</organism>
<gene>
    <name evidence="2" type="ORF">CI238_02270</name>
</gene>
<protein>
    <submittedName>
        <fullName evidence="2">Uncharacterized protein</fullName>
    </submittedName>
</protein>
<name>A0A166ZHN3_COLIC</name>
<keyword evidence="3" id="KW-1185">Reference proteome</keyword>
<evidence type="ECO:0000256" key="1">
    <source>
        <dbReference type="SAM" id="MobiDB-lite"/>
    </source>
</evidence>
<evidence type="ECO:0000313" key="2">
    <source>
        <dbReference type="EMBL" id="KZL78929.1"/>
    </source>
</evidence>
<dbReference type="Proteomes" id="UP000076584">
    <property type="component" value="Unassembled WGS sequence"/>
</dbReference>
<dbReference type="EMBL" id="LFIW01002185">
    <property type="protein sequence ID" value="KZL78929.1"/>
    <property type="molecule type" value="Genomic_DNA"/>
</dbReference>
<feature type="region of interest" description="Disordered" evidence="1">
    <location>
        <begin position="1"/>
        <end position="55"/>
    </location>
</feature>
<feature type="compositionally biased region" description="Basic and acidic residues" evidence="1">
    <location>
        <begin position="1"/>
        <end position="12"/>
    </location>
</feature>
<evidence type="ECO:0000313" key="3">
    <source>
        <dbReference type="Proteomes" id="UP000076584"/>
    </source>
</evidence>
<reference evidence="2 3" key="1">
    <citation type="submission" date="2015-06" db="EMBL/GenBank/DDBJ databases">
        <title>Survival trade-offs in plant roots during colonization by closely related pathogenic and mutualistic fungi.</title>
        <authorList>
            <person name="Hacquard S."/>
            <person name="Kracher B."/>
            <person name="Hiruma K."/>
            <person name="Weinman A."/>
            <person name="Muench P."/>
            <person name="Garrido Oter R."/>
            <person name="Ver Loren van Themaat E."/>
            <person name="Dallerey J.-F."/>
            <person name="Damm U."/>
            <person name="Henrissat B."/>
            <person name="Lespinet O."/>
            <person name="Thon M."/>
            <person name="Kemen E."/>
            <person name="McHardy A.C."/>
            <person name="Schulze-Lefert P."/>
            <person name="O'Connell R.J."/>
        </authorList>
    </citation>
    <scope>NUCLEOTIDE SEQUENCE [LARGE SCALE GENOMIC DNA]</scope>
    <source>
        <strain evidence="2 3">MAFF 238704</strain>
    </source>
</reference>
<accession>A0A166ZHN3</accession>
<proteinExistence type="predicted"/>
<feature type="compositionally biased region" description="Polar residues" evidence="1">
    <location>
        <begin position="13"/>
        <end position="55"/>
    </location>
</feature>